<dbReference type="Proteomes" id="UP000593574">
    <property type="component" value="Unassembled WGS sequence"/>
</dbReference>
<dbReference type="EMBL" id="JABEZV010000010">
    <property type="protein sequence ID" value="MBA0722429.1"/>
    <property type="molecule type" value="Genomic_DNA"/>
</dbReference>
<dbReference type="AlphaFoldDB" id="A0A7J9AG24"/>
<protein>
    <recommendedName>
        <fullName evidence="3">Reverse transcriptase zinc-binding domain-containing protein</fullName>
    </recommendedName>
</protein>
<reference evidence="1 2" key="1">
    <citation type="journal article" date="2019" name="Genome Biol. Evol.">
        <title>Insights into the evolution of the New World diploid cottons (Gossypium, subgenus Houzingenia) based on genome sequencing.</title>
        <authorList>
            <person name="Grover C.E."/>
            <person name="Arick M.A. 2nd"/>
            <person name="Thrash A."/>
            <person name="Conover J.L."/>
            <person name="Sanders W.S."/>
            <person name="Peterson D.G."/>
            <person name="Frelichowski J.E."/>
            <person name="Scheffler J.A."/>
            <person name="Scheffler B.E."/>
            <person name="Wendel J.F."/>
        </authorList>
    </citation>
    <scope>NUCLEOTIDE SEQUENCE [LARGE SCALE GENOMIC DNA]</scope>
    <source>
        <strain evidence="1">4</strain>
        <tissue evidence="1">Leaf</tissue>
    </source>
</reference>
<name>A0A7J9AG24_9ROSI</name>
<gene>
    <name evidence="1" type="ORF">Golax_003108</name>
</gene>
<comment type="caution">
    <text evidence="1">The sequence shown here is derived from an EMBL/GenBank/DDBJ whole genome shotgun (WGS) entry which is preliminary data.</text>
</comment>
<evidence type="ECO:0008006" key="3">
    <source>
        <dbReference type="Google" id="ProtNLM"/>
    </source>
</evidence>
<organism evidence="1 2">
    <name type="scientific">Gossypium laxum</name>
    <dbReference type="NCBI Taxonomy" id="34288"/>
    <lineage>
        <taxon>Eukaryota</taxon>
        <taxon>Viridiplantae</taxon>
        <taxon>Streptophyta</taxon>
        <taxon>Embryophyta</taxon>
        <taxon>Tracheophyta</taxon>
        <taxon>Spermatophyta</taxon>
        <taxon>Magnoliopsida</taxon>
        <taxon>eudicotyledons</taxon>
        <taxon>Gunneridae</taxon>
        <taxon>Pentapetalae</taxon>
        <taxon>rosids</taxon>
        <taxon>malvids</taxon>
        <taxon>Malvales</taxon>
        <taxon>Malvaceae</taxon>
        <taxon>Malvoideae</taxon>
        <taxon>Gossypium</taxon>
    </lineage>
</organism>
<keyword evidence="2" id="KW-1185">Reference proteome</keyword>
<accession>A0A7J9AG24</accession>
<evidence type="ECO:0000313" key="2">
    <source>
        <dbReference type="Proteomes" id="UP000593574"/>
    </source>
</evidence>
<proteinExistence type="predicted"/>
<evidence type="ECO:0000313" key="1">
    <source>
        <dbReference type="EMBL" id="MBA0722429.1"/>
    </source>
</evidence>
<sequence>MLTLVNLRSKRVADDTICPCCRYGEEDVSHVFRFCPATIEIWKINKLMHERKIELGRELSMKVLRYLAKIDGLTERRNTLNTVRSANQRDRNPKVTIYFDAAFNRRDFKSMTGLVAAEAYVGLHVVKLESRVAWLTELQKKLNAPGRRGTALPSDDPGG</sequence>